<comment type="similarity">
    <text evidence="1">Belongs to the VAMP-associated protein (VAP) (TC 9.B.17) family.</text>
</comment>
<protein>
    <recommendedName>
        <fullName evidence="2">Major sperm protein</fullName>
    </recommendedName>
</protein>
<evidence type="ECO:0000259" key="4">
    <source>
        <dbReference type="PROSITE" id="PS50202"/>
    </source>
</evidence>
<name>A0AAV5UCX6_9BILA</name>
<evidence type="ECO:0000256" key="1">
    <source>
        <dbReference type="ARBA" id="ARBA00008932"/>
    </source>
</evidence>
<evidence type="ECO:0000256" key="2">
    <source>
        <dbReference type="RuleBase" id="RU003425"/>
    </source>
</evidence>
<dbReference type="Proteomes" id="UP001432027">
    <property type="component" value="Unassembled WGS sequence"/>
</dbReference>
<dbReference type="InterPro" id="IPR008962">
    <property type="entry name" value="PapD-like_sf"/>
</dbReference>
<comment type="caution">
    <text evidence="5">The sequence shown here is derived from an EMBL/GenBank/DDBJ whole genome shotgun (WGS) entry which is preliminary data.</text>
</comment>
<dbReference type="PANTHER" id="PTHR10809:SF144">
    <property type="entry name" value="MAJOR SPERM PROTEIN"/>
    <property type="match status" value="1"/>
</dbReference>
<proteinExistence type="inferred from homology"/>
<evidence type="ECO:0000256" key="3">
    <source>
        <dbReference type="SAM" id="MobiDB-lite"/>
    </source>
</evidence>
<dbReference type="InterPro" id="IPR000535">
    <property type="entry name" value="MSP_dom"/>
</dbReference>
<dbReference type="Gene3D" id="2.60.40.10">
    <property type="entry name" value="Immunoglobulins"/>
    <property type="match status" value="1"/>
</dbReference>
<accession>A0AAV5UCX6</accession>
<evidence type="ECO:0000313" key="6">
    <source>
        <dbReference type="Proteomes" id="UP001432027"/>
    </source>
</evidence>
<gene>
    <name evidence="5" type="ORF">PENTCL1PPCAC_26978</name>
</gene>
<feature type="region of interest" description="Disordered" evidence="3">
    <location>
        <begin position="137"/>
        <end position="173"/>
    </location>
</feature>
<dbReference type="InterPro" id="IPR016763">
    <property type="entry name" value="VAP"/>
</dbReference>
<dbReference type="GO" id="GO:0033149">
    <property type="term" value="F:FFAT motif binding"/>
    <property type="evidence" value="ECO:0007669"/>
    <property type="project" value="TreeGrafter"/>
</dbReference>
<keyword evidence="6" id="KW-1185">Reference proteome</keyword>
<dbReference type="PANTHER" id="PTHR10809">
    <property type="entry name" value="VESICLE-ASSOCIATED MEMBRANE PROTEIN-ASSOCIATED PROTEIN"/>
    <property type="match status" value="1"/>
</dbReference>
<dbReference type="GO" id="GO:0005789">
    <property type="term" value="C:endoplasmic reticulum membrane"/>
    <property type="evidence" value="ECO:0007669"/>
    <property type="project" value="InterPro"/>
</dbReference>
<dbReference type="InterPro" id="IPR013783">
    <property type="entry name" value="Ig-like_fold"/>
</dbReference>
<dbReference type="GO" id="GO:0061817">
    <property type="term" value="P:endoplasmic reticulum-plasma membrane tethering"/>
    <property type="evidence" value="ECO:0007669"/>
    <property type="project" value="TreeGrafter"/>
</dbReference>
<sequence>MADLEHKITFDPPKYVSFKPISEEQVKEVTVANTHNQAVMFKMKTTRPGVFKMKPVFFSLQPKTQKTIKLHYTGCPQGVKPNLKDRFSVIMAIVPKDAPPDWDVEKVWEDQKMQLEMADSVKRRVIRIHYDGYEIPVDPPEKSEKKSKKKKKGGSQETIEEPHKKHLQYPSFQPTFSAAASANAHGATPTVQPIVYIVYQGLPPREDGVEAK</sequence>
<dbReference type="GO" id="GO:0090158">
    <property type="term" value="P:endoplasmic reticulum membrane organization"/>
    <property type="evidence" value="ECO:0007669"/>
    <property type="project" value="TreeGrafter"/>
</dbReference>
<comment type="function">
    <text evidence="2">Central component in molecular interactions underlying sperm crawling. Forms an extensive filament system that extends from sperm villipoda, along the leading edge of the pseudopod.</text>
</comment>
<dbReference type="PROSITE" id="PS50202">
    <property type="entry name" value="MSP"/>
    <property type="match status" value="1"/>
</dbReference>
<dbReference type="AlphaFoldDB" id="A0AAV5UCX6"/>
<organism evidence="5 6">
    <name type="scientific">Pristionchus entomophagus</name>
    <dbReference type="NCBI Taxonomy" id="358040"/>
    <lineage>
        <taxon>Eukaryota</taxon>
        <taxon>Metazoa</taxon>
        <taxon>Ecdysozoa</taxon>
        <taxon>Nematoda</taxon>
        <taxon>Chromadorea</taxon>
        <taxon>Rhabditida</taxon>
        <taxon>Rhabditina</taxon>
        <taxon>Diplogasteromorpha</taxon>
        <taxon>Diplogasteroidea</taxon>
        <taxon>Neodiplogasteridae</taxon>
        <taxon>Pristionchus</taxon>
    </lineage>
</organism>
<evidence type="ECO:0000313" key="5">
    <source>
        <dbReference type="EMBL" id="GMT04804.1"/>
    </source>
</evidence>
<feature type="domain" description="MSP" evidence="4">
    <location>
        <begin position="7"/>
        <end position="126"/>
    </location>
</feature>
<dbReference type="GO" id="GO:0005886">
    <property type="term" value="C:plasma membrane"/>
    <property type="evidence" value="ECO:0007669"/>
    <property type="project" value="TreeGrafter"/>
</dbReference>
<dbReference type="Pfam" id="PF00635">
    <property type="entry name" value="Motile_Sperm"/>
    <property type="match status" value="1"/>
</dbReference>
<reference evidence="5" key="1">
    <citation type="submission" date="2023-10" db="EMBL/GenBank/DDBJ databases">
        <title>Genome assembly of Pristionchus species.</title>
        <authorList>
            <person name="Yoshida K."/>
            <person name="Sommer R.J."/>
        </authorList>
    </citation>
    <scope>NUCLEOTIDE SEQUENCE</scope>
    <source>
        <strain evidence="5">RS0144</strain>
    </source>
</reference>
<keyword evidence="2" id="KW-0206">Cytoskeleton</keyword>
<dbReference type="EMBL" id="BTSX01000006">
    <property type="protein sequence ID" value="GMT04804.1"/>
    <property type="molecule type" value="Genomic_DNA"/>
</dbReference>
<keyword evidence="2" id="KW-0963">Cytoplasm</keyword>
<dbReference type="SUPFAM" id="SSF49354">
    <property type="entry name" value="PapD-like"/>
    <property type="match status" value="1"/>
</dbReference>